<dbReference type="InterPro" id="IPR023299">
    <property type="entry name" value="ATPase_P-typ_cyto_dom_N"/>
</dbReference>
<dbReference type="EC" id="7.2.2.8" evidence="3"/>
<dbReference type="PANTHER" id="PTHR43520">
    <property type="entry name" value="ATP7, ISOFORM B"/>
    <property type="match status" value="1"/>
</dbReference>
<comment type="similarity">
    <text evidence="2 14">Belongs to the cation transport ATPase (P-type) (TC 3.A.3) family. Type IB subfamily.</text>
</comment>
<evidence type="ECO:0000256" key="8">
    <source>
        <dbReference type="ARBA" id="ARBA00022741"/>
    </source>
</evidence>
<dbReference type="SFLD" id="SFLDS00003">
    <property type="entry name" value="Haloacid_Dehalogenase"/>
    <property type="match status" value="1"/>
</dbReference>
<evidence type="ECO:0000313" key="17">
    <source>
        <dbReference type="Proteomes" id="UP000294593"/>
    </source>
</evidence>
<dbReference type="InterPro" id="IPR023214">
    <property type="entry name" value="HAD_sf"/>
</dbReference>
<dbReference type="AlphaFoldDB" id="A0A4R6RN38"/>
<name>A0A4R6RN38_9BURK</name>
<evidence type="ECO:0000256" key="11">
    <source>
        <dbReference type="ARBA" id="ARBA00022989"/>
    </source>
</evidence>
<evidence type="ECO:0000256" key="7">
    <source>
        <dbReference type="ARBA" id="ARBA00022723"/>
    </source>
</evidence>
<evidence type="ECO:0000256" key="14">
    <source>
        <dbReference type="RuleBase" id="RU362081"/>
    </source>
</evidence>
<dbReference type="InterPro" id="IPR023298">
    <property type="entry name" value="ATPase_P-typ_TM_dom_sf"/>
</dbReference>
<accession>A0A4R6RN38</accession>
<feature type="transmembrane region" description="Helical" evidence="14">
    <location>
        <begin position="177"/>
        <end position="194"/>
    </location>
</feature>
<dbReference type="GO" id="GO:0055070">
    <property type="term" value="P:copper ion homeostasis"/>
    <property type="evidence" value="ECO:0007669"/>
    <property type="project" value="TreeGrafter"/>
</dbReference>
<dbReference type="InterPro" id="IPR017969">
    <property type="entry name" value="Heavy-metal-associated_CS"/>
</dbReference>
<evidence type="ECO:0000256" key="13">
    <source>
        <dbReference type="ARBA" id="ARBA00023136"/>
    </source>
</evidence>
<feature type="transmembrane region" description="Helical" evidence="14">
    <location>
        <begin position="372"/>
        <end position="395"/>
    </location>
</feature>
<keyword evidence="13 14" id="KW-0472">Membrane</keyword>
<keyword evidence="10" id="KW-1278">Translocase</keyword>
<dbReference type="InterPro" id="IPR036412">
    <property type="entry name" value="HAD-like_sf"/>
</dbReference>
<dbReference type="Pfam" id="PF00702">
    <property type="entry name" value="Hydrolase"/>
    <property type="match status" value="1"/>
</dbReference>
<dbReference type="NCBIfam" id="TIGR01494">
    <property type="entry name" value="ATPase_P-type"/>
    <property type="match status" value="2"/>
</dbReference>
<dbReference type="Pfam" id="PF00403">
    <property type="entry name" value="HMA"/>
    <property type="match status" value="1"/>
</dbReference>
<dbReference type="CDD" id="cd02094">
    <property type="entry name" value="P-type_ATPase_Cu-like"/>
    <property type="match status" value="1"/>
</dbReference>
<dbReference type="GO" id="GO:0005524">
    <property type="term" value="F:ATP binding"/>
    <property type="evidence" value="ECO:0007669"/>
    <property type="project" value="UniProtKB-UniRule"/>
</dbReference>
<reference evidence="16 17" key="1">
    <citation type="submission" date="2019-03" db="EMBL/GenBank/DDBJ databases">
        <title>Genomic Encyclopedia of Type Strains, Phase IV (KMG-IV): sequencing the most valuable type-strain genomes for metagenomic binning, comparative biology and taxonomic classification.</title>
        <authorList>
            <person name="Goeker M."/>
        </authorList>
    </citation>
    <scope>NUCLEOTIDE SEQUENCE [LARGE SCALE GENOMIC DNA]</scope>
    <source>
        <strain evidence="16 17">DSM 11901</strain>
    </source>
</reference>
<keyword evidence="11 14" id="KW-1133">Transmembrane helix</keyword>
<evidence type="ECO:0000256" key="1">
    <source>
        <dbReference type="ARBA" id="ARBA00004651"/>
    </source>
</evidence>
<dbReference type="Gene3D" id="3.40.1110.10">
    <property type="entry name" value="Calcium-transporting ATPase, cytoplasmic domain N"/>
    <property type="match status" value="1"/>
</dbReference>
<evidence type="ECO:0000313" key="16">
    <source>
        <dbReference type="EMBL" id="TDP88004.1"/>
    </source>
</evidence>
<feature type="transmembrane region" description="Helical" evidence="14">
    <location>
        <begin position="111"/>
        <end position="133"/>
    </location>
</feature>
<dbReference type="SUPFAM" id="SSF81653">
    <property type="entry name" value="Calcium ATPase, transduction domain A"/>
    <property type="match status" value="1"/>
</dbReference>
<dbReference type="InterPro" id="IPR008250">
    <property type="entry name" value="ATPase_P-typ_transduc_dom_A_sf"/>
</dbReference>
<dbReference type="EMBL" id="SNXW01000001">
    <property type="protein sequence ID" value="TDP88004.1"/>
    <property type="molecule type" value="Genomic_DNA"/>
</dbReference>
<dbReference type="SFLD" id="SFLDG00002">
    <property type="entry name" value="C1.7:_P-type_atpase_like"/>
    <property type="match status" value="1"/>
</dbReference>
<feature type="transmembrane region" description="Helical" evidence="14">
    <location>
        <begin position="787"/>
        <end position="807"/>
    </location>
</feature>
<dbReference type="PRINTS" id="PR00119">
    <property type="entry name" value="CATATPASE"/>
</dbReference>
<evidence type="ECO:0000256" key="10">
    <source>
        <dbReference type="ARBA" id="ARBA00022967"/>
    </source>
</evidence>
<dbReference type="SUPFAM" id="SSF81665">
    <property type="entry name" value="Calcium ATPase, transmembrane domain M"/>
    <property type="match status" value="1"/>
</dbReference>
<dbReference type="InterPro" id="IPR044492">
    <property type="entry name" value="P_typ_ATPase_HD_dom"/>
</dbReference>
<dbReference type="CDD" id="cd00371">
    <property type="entry name" value="HMA"/>
    <property type="match status" value="1"/>
</dbReference>
<dbReference type="InterPro" id="IPR036163">
    <property type="entry name" value="HMA_dom_sf"/>
</dbReference>
<dbReference type="Gene3D" id="2.70.150.10">
    <property type="entry name" value="Calcium-transporting ATPase, cytoplasmic transduction domain A"/>
    <property type="match status" value="1"/>
</dbReference>
<evidence type="ECO:0000256" key="6">
    <source>
        <dbReference type="ARBA" id="ARBA00022692"/>
    </source>
</evidence>
<keyword evidence="9 14" id="KW-0067">ATP-binding</keyword>
<dbReference type="PROSITE" id="PS50846">
    <property type="entry name" value="HMA_2"/>
    <property type="match status" value="1"/>
</dbReference>
<dbReference type="PROSITE" id="PS00154">
    <property type="entry name" value="ATPASE_E1_E2"/>
    <property type="match status" value="1"/>
</dbReference>
<sequence length="819" mass="84755">MCILTLPAMNTTLTPPSSAPHDDPALLLAVRGMTCAACVNRVERALRKVPGVAQAQVNFATETASVVLAPTAGEAPVPDAARLIAAIEAAGYHAQLQEADHPLADEHASWWSVWGAVCLGALASVPLVLPMLWGDHHFWPAWVQFALATPVQFGLGARFYRAGWAALRDGSGNMDQLVALGTSAAWGLSVWLWWQHGLAPASGAHSHTVGAMPEAMPPALYFESSAVVITLVLLGKALEARAKRQTTLAIRSLQSLRPDTVRRLGPQGEVEVPLAQVLVGDVLVVLPGARVPSDGLVQEGSSHVDESLLTGEPLPVAKHVGDRLTGGAINAEGRLLMQVTAVGGQTMLAHIIRRVVEAQASKAPIQRVVDRVSAVFVPTVLVIALLTGVGGWLAGQGADVALIRAVAVLVIACPCALGLATPAAIMAGTGAAARQGILIQDPQALEVAHRVQLVAFDKTGTLTQGQPRLLDWAVASATAATGLGREQALQFAAALQRGSEHPLALAVLAAADTLPAEPLRVSQSRAVPGRGIEGVVSVGGSGAVPAAWAGSWCLGSPRWMQELTGQGAPADVAEAAARWSADGATVSWLLHAPAALHSDDGEEADRVGDGSEPKGARTWQVVAALAFGDALKPGAAQAVARLHALGVRTAIISGDSHQAAQAIARQVGIQEVIAEVLPGDKADHIRRLQRDAQGRAVTVAMVGDGLNDAPALAAADIGMAMANPQGGTDVAMQAAGITLMRGDPLLVPAALEVSRRTSRKIWQNLGWAFGYNVIGIPLAALGGLNPMLAGAAMALSSVSVVSNALWLSRWRPQAPERSI</sequence>
<keyword evidence="17" id="KW-1185">Reference proteome</keyword>
<feature type="domain" description="HMA" evidence="15">
    <location>
        <begin position="24"/>
        <end position="95"/>
    </location>
</feature>
<evidence type="ECO:0000256" key="9">
    <source>
        <dbReference type="ARBA" id="ARBA00022840"/>
    </source>
</evidence>
<dbReference type="PANTHER" id="PTHR43520:SF8">
    <property type="entry name" value="P-TYPE CU(+) TRANSPORTER"/>
    <property type="match status" value="1"/>
</dbReference>
<keyword evidence="5 14" id="KW-1003">Cell membrane</keyword>
<dbReference type="Gene3D" id="3.30.70.100">
    <property type="match status" value="1"/>
</dbReference>
<gene>
    <name evidence="16" type="ORF">EV672_101140</name>
</gene>
<dbReference type="InterPro" id="IPR018303">
    <property type="entry name" value="ATPase_P-typ_P_site"/>
</dbReference>
<dbReference type="GO" id="GO:0016887">
    <property type="term" value="F:ATP hydrolysis activity"/>
    <property type="evidence" value="ECO:0007669"/>
    <property type="project" value="InterPro"/>
</dbReference>
<keyword evidence="4" id="KW-0813">Transport</keyword>
<dbReference type="InterPro" id="IPR006121">
    <property type="entry name" value="HMA_dom"/>
</dbReference>
<dbReference type="FunFam" id="2.70.150.10:FF:000020">
    <property type="entry name" value="Copper-exporting P-type ATPase A"/>
    <property type="match status" value="1"/>
</dbReference>
<dbReference type="InterPro" id="IPR027256">
    <property type="entry name" value="P-typ_ATPase_IB"/>
</dbReference>
<dbReference type="InterPro" id="IPR059000">
    <property type="entry name" value="ATPase_P-type_domA"/>
</dbReference>
<feature type="transmembrane region" description="Helical" evidence="14">
    <location>
        <begin position="139"/>
        <end position="157"/>
    </location>
</feature>
<keyword evidence="12" id="KW-0406">Ion transport</keyword>
<comment type="subcellular location">
    <subcellularLocation>
        <location evidence="1">Cell membrane</location>
        <topology evidence="1">Multi-pass membrane protein</topology>
    </subcellularLocation>
</comment>
<evidence type="ECO:0000256" key="5">
    <source>
        <dbReference type="ARBA" id="ARBA00022475"/>
    </source>
</evidence>
<keyword evidence="6 14" id="KW-0812">Transmembrane</keyword>
<dbReference type="Pfam" id="PF00122">
    <property type="entry name" value="E1-E2_ATPase"/>
    <property type="match status" value="1"/>
</dbReference>
<feature type="transmembrane region" description="Helical" evidence="14">
    <location>
        <begin position="219"/>
        <end position="238"/>
    </location>
</feature>
<dbReference type="SUPFAM" id="SSF56784">
    <property type="entry name" value="HAD-like"/>
    <property type="match status" value="1"/>
</dbReference>
<dbReference type="GO" id="GO:0140581">
    <property type="term" value="F:P-type monovalent copper transporter activity"/>
    <property type="evidence" value="ECO:0007669"/>
    <property type="project" value="UniProtKB-EC"/>
</dbReference>
<dbReference type="SFLD" id="SFLDF00027">
    <property type="entry name" value="p-type_atpase"/>
    <property type="match status" value="1"/>
</dbReference>
<feature type="transmembrane region" description="Helical" evidence="14">
    <location>
        <begin position="401"/>
        <end position="425"/>
    </location>
</feature>
<dbReference type="InterPro" id="IPR001757">
    <property type="entry name" value="P_typ_ATPase"/>
</dbReference>
<dbReference type="SUPFAM" id="SSF81660">
    <property type="entry name" value="Metal cation-transporting ATPase, ATP-binding domain N"/>
    <property type="match status" value="1"/>
</dbReference>
<dbReference type="PROSITE" id="PS01047">
    <property type="entry name" value="HMA_1"/>
    <property type="match status" value="1"/>
</dbReference>
<dbReference type="GO" id="GO:0060003">
    <property type="term" value="P:copper ion export"/>
    <property type="evidence" value="ECO:0007669"/>
    <property type="project" value="UniProtKB-ARBA"/>
</dbReference>
<dbReference type="GO" id="GO:0005886">
    <property type="term" value="C:plasma membrane"/>
    <property type="evidence" value="ECO:0007669"/>
    <property type="project" value="UniProtKB-SubCell"/>
</dbReference>
<keyword evidence="7 14" id="KW-0479">Metal-binding</keyword>
<dbReference type="SUPFAM" id="SSF55008">
    <property type="entry name" value="HMA, heavy metal-associated domain"/>
    <property type="match status" value="1"/>
</dbReference>
<dbReference type="GO" id="GO:0005507">
    <property type="term" value="F:copper ion binding"/>
    <property type="evidence" value="ECO:0007669"/>
    <property type="project" value="TreeGrafter"/>
</dbReference>
<dbReference type="Proteomes" id="UP000294593">
    <property type="component" value="Unassembled WGS sequence"/>
</dbReference>
<keyword evidence="8 14" id="KW-0547">Nucleotide-binding</keyword>
<dbReference type="NCBIfam" id="TIGR01525">
    <property type="entry name" value="ATPase-IB_hvy"/>
    <property type="match status" value="1"/>
</dbReference>
<dbReference type="Gene3D" id="3.40.50.1000">
    <property type="entry name" value="HAD superfamily/HAD-like"/>
    <property type="match status" value="1"/>
</dbReference>
<evidence type="ECO:0000256" key="2">
    <source>
        <dbReference type="ARBA" id="ARBA00006024"/>
    </source>
</evidence>
<comment type="caution">
    <text evidence="16">The sequence shown here is derived from an EMBL/GenBank/DDBJ whole genome shotgun (WGS) entry which is preliminary data.</text>
</comment>
<evidence type="ECO:0000256" key="3">
    <source>
        <dbReference type="ARBA" id="ARBA00012517"/>
    </source>
</evidence>
<dbReference type="FunFam" id="3.30.70.100:FF:000005">
    <property type="entry name" value="Copper-exporting P-type ATPase A"/>
    <property type="match status" value="1"/>
</dbReference>
<feature type="transmembrane region" description="Helical" evidence="14">
    <location>
        <begin position="764"/>
        <end position="781"/>
    </location>
</feature>
<dbReference type="GO" id="GO:0043682">
    <property type="term" value="F:P-type divalent copper transporter activity"/>
    <property type="evidence" value="ECO:0007669"/>
    <property type="project" value="TreeGrafter"/>
</dbReference>
<protein>
    <recommendedName>
        <fullName evidence="3">P-type Cu(+) transporter</fullName>
        <ecNumber evidence="3">7.2.2.8</ecNumber>
    </recommendedName>
</protein>
<organism evidence="16 17">
    <name type="scientific">Aquabacterium commune</name>
    <dbReference type="NCBI Taxonomy" id="70586"/>
    <lineage>
        <taxon>Bacteria</taxon>
        <taxon>Pseudomonadati</taxon>
        <taxon>Pseudomonadota</taxon>
        <taxon>Betaproteobacteria</taxon>
        <taxon>Burkholderiales</taxon>
        <taxon>Aquabacterium</taxon>
    </lineage>
</organism>
<proteinExistence type="inferred from homology"/>
<evidence type="ECO:0000256" key="4">
    <source>
        <dbReference type="ARBA" id="ARBA00022448"/>
    </source>
</evidence>
<evidence type="ECO:0000259" key="15">
    <source>
        <dbReference type="PROSITE" id="PS50846"/>
    </source>
</evidence>
<evidence type="ECO:0000256" key="12">
    <source>
        <dbReference type="ARBA" id="ARBA00023065"/>
    </source>
</evidence>